<dbReference type="GO" id="GO:0005524">
    <property type="term" value="F:ATP binding"/>
    <property type="evidence" value="ECO:0007669"/>
    <property type="project" value="UniProtKB-KW"/>
</dbReference>
<keyword evidence="2" id="KW-0597">Phosphoprotein</keyword>
<evidence type="ECO:0000256" key="6">
    <source>
        <dbReference type="ARBA" id="ARBA00023186"/>
    </source>
</evidence>
<dbReference type="AlphaFoldDB" id="I4HSG8"/>
<dbReference type="Proteomes" id="UP000005291">
    <property type="component" value="Unassembled WGS sequence"/>
</dbReference>
<keyword evidence="6" id="KW-0143">Chaperone</keyword>
<dbReference type="InterPro" id="IPR029047">
    <property type="entry name" value="HSP70_peptide-bd_sf"/>
</dbReference>
<dbReference type="HOGENOM" id="CLU_005965_0_0_3"/>
<evidence type="ECO:0000256" key="5">
    <source>
        <dbReference type="ARBA" id="ARBA00023016"/>
    </source>
</evidence>
<evidence type="ECO:0000313" key="8">
    <source>
        <dbReference type="EMBL" id="CCI24992.1"/>
    </source>
</evidence>
<accession>I4HSG8</accession>
<name>I4HSG8_MICAE</name>
<comment type="caution">
    <text evidence="8">The sequence shown here is derived from an EMBL/GenBank/DDBJ whole genome shotgun (WGS) entry which is preliminary data.</text>
</comment>
<evidence type="ECO:0000313" key="9">
    <source>
        <dbReference type="Proteomes" id="UP000005291"/>
    </source>
</evidence>
<keyword evidence="5 8" id="KW-0346">Stress response</keyword>
<dbReference type="Gene3D" id="3.30.420.40">
    <property type="match status" value="3"/>
</dbReference>
<dbReference type="PRINTS" id="PR00301">
    <property type="entry name" value="HEATSHOCK70"/>
</dbReference>
<organism evidence="8 9">
    <name type="scientific">Microcystis aeruginosa PCC 9808</name>
    <dbReference type="NCBI Taxonomy" id="1160284"/>
    <lineage>
        <taxon>Bacteria</taxon>
        <taxon>Bacillati</taxon>
        <taxon>Cyanobacteriota</taxon>
        <taxon>Cyanophyceae</taxon>
        <taxon>Oscillatoriophycideae</taxon>
        <taxon>Chroococcales</taxon>
        <taxon>Microcystaceae</taxon>
        <taxon>Microcystis</taxon>
    </lineage>
</organism>
<dbReference type="InterPro" id="IPR043129">
    <property type="entry name" value="ATPase_NBD"/>
</dbReference>
<evidence type="ECO:0000256" key="4">
    <source>
        <dbReference type="ARBA" id="ARBA00022840"/>
    </source>
</evidence>
<reference evidence="8 9" key="1">
    <citation type="submission" date="2012-04" db="EMBL/GenBank/DDBJ databases">
        <authorList>
            <person name="Genoscope - CEA"/>
        </authorList>
    </citation>
    <scope>NUCLEOTIDE SEQUENCE [LARGE SCALE GENOMIC DNA]</scope>
    <source>
        <strain evidence="8 9">9808</strain>
    </source>
</reference>
<dbReference type="Gene3D" id="3.90.640.10">
    <property type="entry name" value="Actin, Chain A, domain 4"/>
    <property type="match status" value="1"/>
</dbReference>
<dbReference type="PANTHER" id="PTHR19375">
    <property type="entry name" value="HEAT SHOCK PROTEIN 70KDA"/>
    <property type="match status" value="1"/>
</dbReference>
<keyword evidence="4 7" id="KW-0067">ATP-binding</keyword>
<dbReference type="RefSeq" id="WP_002793855.1">
    <property type="nucleotide sequence ID" value="NZ_HE973594.1"/>
</dbReference>
<keyword evidence="3 7" id="KW-0547">Nucleotide-binding</keyword>
<dbReference type="Pfam" id="PF00012">
    <property type="entry name" value="HSP70"/>
    <property type="match status" value="1"/>
</dbReference>
<dbReference type="PROSITE" id="PS00329">
    <property type="entry name" value="HSP70_2"/>
    <property type="match status" value="1"/>
</dbReference>
<dbReference type="FunFam" id="3.90.640.10:FF:000003">
    <property type="entry name" value="Molecular chaperone DnaK"/>
    <property type="match status" value="1"/>
</dbReference>
<dbReference type="PROSITE" id="PS00297">
    <property type="entry name" value="HSP70_1"/>
    <property type="match status" value="1"/>
</dbReference>
<evidence type="ECO:0000256" key="2">
    <source>
        <dbReference type="ARBA" id="ARBA00022553"/>
    </source>
</evidence>
<comment type="similarity">
    <text evidence="1 7">Belongs to the heat shock protein 70 family.</text>
</comment>
<proteinExistence type="inferred from homology"/>
<gene>
    <name evidence="8" type="primary">dnaK</name>
    <name evidence="8" type="ORF">MICAG_2660030</name>
</gene>
<protein>
    <submittedName>
        <fullName evidence="8">Chaperone protein dnaK (Heat shock protein 70) (Heat shock 70 kDa protein) (HSP70)</fullName>
    </submittedName>
</protein>
<dbReference type="FunFam" id="3.30.420.40:FF:000071">
    <property type="entry name" value="Molecular chaperone DnaK"/>
    <property type="match status" value="1"/>
</dbReference>
<sequence length="508" mass="56675">MAKVIGIDLGTTYCAVAYTNKYGKQEIIPNREGERITPSVVLFEDRTPVIGSIAKRSAVAMPLDTVQFVKRYMGEKTWRFITEDGDEYTSEEISAFILKRLKEDAETTLGEPIKGVVITVPAYFNDAQRKATMDAGKIAGLNVLRIINEPTAAALAYGINQEKINQKVLVYDLGGGTFDVTIMEIKKGEINVIATGGDKNLGGFDWDNKIMEYLNEEFKKESGIDLFDDPTLTQDLRDKAEIAKKTLSSKSTTKVFLSTGGKTISISMTVEKFQEITNSLLQRTETITELVLEDAKLTWKDIDKVLLVGGSTRMKAVATLIEKMSGQRPSMELHPDEVVAIGAAFQAELLQIKQGTSDLVEIQDFPLVGIKDVTSHSIGMISVDEHMRSVNSIVLKKNTVIPCQFSKTFYTVRDNQQQLLVQVTEGESNNVREITVKAEKPMRIKPYPKNSPIRVDFEYDSNQMISVKVFDLAPQKPEFIGEIQIEARSLTEEQVEEKQQKMSLTSVN</sequence>
<evidence type="ECO:0000256" key="3">
    <source>
        <dbReference type="ARBA" id="ARBA00022741"/>
    </source>
</evidence>
<dbReference type="GO" id="GO:0140662">
    <property type="term" value="F:ATP-dependent protein folding chaperone"/>
    <property type="evidence" value="ECO:0007669"/>
    <property type="project" value="InterPro"/>
</dbReference>
<dbReference type="SUPFAM" id="SSF53067">
    <property type="entry name" value="Actin-like ATPase domain"/>
    <property type="match status" value="2"/>
</dbReference>
<evidence type="ECO:0000256" key="1">
    <source>
        <dbReference type="ARBA" id="ARBA00007381"/>
    </source>
</evidence>
<dbReference type="SUPFAM" id="SSF100920">
    <property type="entry name" value="Heat shock protein 70kD (HSP70), peptide-binding domain"/>
    <property type="match status" value="1"/>
</dbReference>
<evidence type="ECO:0000256" key="7">
    <source>
        <dbReference type="RuleBase" id="RU003322"/>
    </source>
</evidence>
<dbReference type="InterPro" id="IPR013126">
    <property type="entry name" value="Hsp_70_fam"/>
</dbReference>
<dbReference type="EMBL" id="CAIN01000186">
    <property type="protein sequence ID" value="CCI24992.1"/>
    <property type="molecule type" value="Genomic_DNA"/>
</dbReference>
<dbReference type="Gene3D" id="2.60.34.10">
    <property type="entry name" value="Substrate Binding Domain Of DNAk, Chain A, domain 1"/>
    <property type="match status" value="1"/>
</dbReference>
<dbReference type="InterPro" id="IPR018181">
    <property type="entry name" value="Heat_shock_70_CS"/>
</dbReference>